<dbReference type="SUPFAM" id="SSF57701">
    <property type="entry name" value="Zn2/Cys6 DNA-binding domain"/>
    <property type="match status" value="1"/>
</dbReference>
<dbReference type="Proteomes" id="UP000613401">
    <property type="component" value="Unassembled WGS sequence"/>
</dbReference>
<dbReference type="InterPro" id="IPR001138">
    <property type="entry name" value="Zn2Cys6_DnaBD"/>
</dbReference>
<dbReference type="PANTHER" id="PTHR47784">
    <property type="entry name" value="STEROL UPTAKE CONTROL PROTEIN 2"/>
    <property type="match status" value="1"/>
</dbReference>
<protein>
    <recommendedName>
        <fullName evidence="3">Zn(2)-C6 fungal-type domain-containing protein</fullName>
    </recommendedName>
</protein>
<dbReference type="GO" id="GO:0008270">
    <property type="term" value="F:zinc ion binding"/>
    <property type="evidence" value="ECO:0007669"/>
    <property type="project" value="InterPro"/>
</dbReference>
<dbReference type="GeneID" id="69014628"/>
<evidence type="ECO:0000256" key="2">
    <source>
        <dbReference type="SAM" id="MobiDB-lite"/>
    </source>
</evidence>
<dbReference type="PROSITE" id="PS00463">
    <property type="entry name" value="ZN2_CY6_FUNGAL_1"/>
    <property type="match status" value="1"/>
</dbReference>
<organism evidence="4 5">
    <name type="scientific">Colletotrichum gloeosporioides</name>
    <name type="common">Anthracnose fungus</name>
    <name type="synonym">Glomerella cingulata</name>
    <dbReference type="NCBI Taxonomy" id="474922"/>
    <lineage>
        <taxon>Eukaryota</taxon>
        <taxon>Fungi</taxon>
        <taxon>Dikarya</taxon>
        <taxon>Ascomycota</taxon>
        <taxon>Pezizomycotina</taxon>
        <taxon>Sordariomycetes</taxon>
        <taxon>Hypocreomycetidae</taxon>
        <taxon>Glomerellales</taxon>
        <taxon>Glomerellaceae</taxon>
        <taxon>Colletotrichum</taxon>
        <taxon>Colletotrichum gloeosporioides species complex</taxon>
    </lineage>
</organism>
<dbReference type="PROSITE" id="PS50048">
    <property type="entry name" value="ZN2_CY6_FUNGAL_2"/>
    <property type="match status" value="1"/>
</dbReference>
<dbReference type="PANTHER" id="PTHR47784:SF4">
    <property type="entry name" value="ZN(II)2CYS6 TRANSCRIPTION FACTOR (EUROFUNG)"/>
    <property type="match status" value="1"/>
</dbReference>
<keyword evidence="5" id="KW-1185">Reference proteome</keyword>
<dbReference type="InterPro" id="IPR036864">
    <property type="entry name" value="Zn2-C6_fun-type_DNA-bd_sf"/>
</dbReference>
<dbReference type="AlphaFoldDB" id="A0A8H4CPN3"/>
<comment type="caution">
    <text evidence="4">The sequence shown here is derived from an EMBL/GenBank/DDBJ whole genome shotgun (WGS) entry which is preliminary data.</text>
</comment>
<reference evidence="4" key="1">
    <citation type="journal article" date="2020" name="Phytopathology">
        <title>Genome sequence and comparative analysis of Colletotrichum gloeosporioides isolated from Liriodendron leaves.</title>
        <authorList>
            <person name="Fu F.F."/>
            <person name="Hao Z."/>
            <person name="Wang P."/>
            <person name="Lu Y."/>
            <person name="Xue L.J."/>
            <person name="Wei G."/>
            <person name="Tian Y."/>
            <person name="Baishi H."/>
            <person name="Xu H."/>
            <person name="Shi J."/>
            <person name="Cheng T."/>
            <person name="Wang G."/>
            <person name="Yi Y."/>
            <person name="Chen J."/>
        </authorList>
    </citation>
    <scope>NUCLEOTIDE SEQUENCE</scope>
    <source>
        <strain evidence="4">Lc1</strain>
    </source>
</reference>
<accession>A0A8H4CPN3</accession>
<evidence type="ECO:0000313" key="5">
    <source>
        <dbReference type="Proteomes" id="UP000613401"/>
    </source>
</evidence>
<dbReference type="InterPro" id="IPR053157">
    <property type="entry name" value="Sterol_Uptake_Regulator"/>
</dbReference>
<evidence type="ECO:0000256" key="1">
    <source>
        <dbReference type="ARBA" id="ARBA00023242"/>
    </source>
</evidence>
<evidence type="ECO:0000259" key="3">
    <source>
        <dbReference type="PROSITE" id="PS50048"/>
    </source>
</evidence>
<feature type="domain" description="Zn(2)-C6 fungal-type" evidence="3">
    <location>
        <begin position="10"/>
        <end position="40"/>
    </location>
</feature>
<dbReference type="RefSeq" id="XP_045266909.1">
    <property type="nucleotide sequence ID" value="XM_045407464.1"/>
</dbReference>
<dbReference type="GO" id="GO:0001228">
    <property type="term" value="F:DNA-binding transcription activator activity, RNA polymerase II-specific"/>
    <property type="evidence" value="ECO:0007669"/>
    <property type="project" value="TreeGrafter"/>
</dbReference>
<dbReference type="EMBL" id="WVTB01000027">
    <property type="protein sequence ID" value="KAF3807750.1"/>
    <property type="molecule type" value="Genomic_DNA"/>
</dbReference>
<dbReference type="Gene3D" id="4.10.240.10">
    <property type="entry name" value="Zn(2)-C6 fungal-type DNA-binding domain"/>
    <property type="match status" value="1"/>
</dbReference>
<feature type="region of interest" description="Disordered" evidence="2">
    <location>
        <begin position="49"/>
        <end position="76"/>
    </location>
</feature>
<dbReference type="CDD" id="cd00067">
    <property type="entry name" value="GAL4"/>
    <property type="match status" value="1"/>
</dbReference>
<sequence>MRKHKKSRLGCRECKQRKVKCDETRPSCVKCRTAGKTCSYVGMQSSLPVPPTSSHLSTTSSPGPQSTPDSGASPYAFSPGTPLSDSIVFTPSSAATPASVPSLPPTASVLCVPPDTLFAETYSLFHLDLLRHFQGPLTEVTVSSQSETKIVLRVTYTQALKAPYLMDELIAFAAAHKSTVSDDPEMKAVYRNESTRLQSRAISRLGITNEDVTEDNFLALFSFSILLGQHVLFDVFSDASSLPGVLNKLVNCLELHSGIKFIVAQSMVRFGNMLRDLFPTDPVHFQVDVTFSSHGTECEDLIRRLEESELSESTKKVYLETTKILQYLFDTVHTSESRRFVAVQEWPVRISRDYISLLQQRRPEALVIMGYYAVLLHRARDYWAVGDSGRFLVKTISNHLGSYWSEWLDWPNKELGFDMP</sequence>
<dbReference type="Pfam" id="PF00172">
    <property type="entry name" value="Zn_clus"/>
    <property type="match status" value="1"/>
</dbReference>
<name>A0A8H4CPN3_COLGL</name>
<keyword evidence="1" id="KW-0539">Nucleus</keyword>
<reference evidence="4" key="2">
    <citation type="submission" date="2020-03" db="EMBL/GenBank/DDBJ databases">
        <authorList>
            <person name="Fu F.-F."/>
            <person name="Chen J."/>
        </authorList>
    </citation>
    <scope>NUCLEOTIDE SEQUENCE</scope>
    <source>
        <strain evidence="4">Lc1</strain>
    </source>
</reference>
<evidence type="ECO:0000313" key="4">
    <source>
        <dbReference type="EMBL" id="KAF3807750.1"/>
    </source>
</evidence>
<proteinExistence type="predicted"/>
<feature type="compositionally biased region" description="Low complexity" evidence="2">
    <location>
        <begin position="52"/>
        <end position="70"/>
    </location>
</feature>
<gene>
    <name evidence="4" type="ORF">GCG54_00007483</name>
</gene>
<dbReference type="SMART" id="SM00066">
    <property type="entry name" value="GAL4"/>
    <property type="match status" value="1"/>
</dbReference>